<protein>
    <submittedName>
        <fullName evidence="8">Deoxyribodipyrimidine photo-lyase/cryptochrome family protein</fullName>
    </submittedName>
</protein>
<dbReference type="PANTHER" id="PTHR11455:SF9">
    <property type="entry name" value="CRYPTOCHROME CIRCADIAN CLOCK 5 ISOFORM X1"/>
    <property type="match status" value="1"/>
</dbReference>
<evidence type="ECO:0000256" key="3">
    <source>
        <dbReference type="ARBA" id="ARBA00022630"/>
    </source>
</evidence>
<dbReference type="InterPro" id="IPR005101">
    <property type="entry name" value="Cryptochr/Photolyase_FAD-bd"/>
</dbReference>
<feature type="domain" description="Photolyase/cryptochrome alpha/beta" evidence="7">
    <location>
        <begin position="7"/>
        <end position="137"/>
    </location>
</feature>
<evidence type="ECO:0000256" key="4">
    <source>
        <dbReference type="ARBA" id="ARBA00022827"/>
    </source>
</evidence>
<dbReference type="InterPro" id="IPR002081">
    <property type="entry name" value="Cryptochrome/DNA_photolyase_1"/>
</dbReference>
<evidence type="ECO:0000256" key="1">
    <source>
        <dbReference type="ARBA" id="ARBA00001932"/>
    </source>
</evidence>
<reference evidence="9" key="1">
    <citation type="journal article" date="2019" name="Int. J. Syst. Evol. Microbiol.">
        <title>The Global Catalogue of Microorganisms (GCM) 10K type strain sequencing project: providing services to taxonomists for standard genome sequencing and annotation.</title>
        <authorList>
            <consortium name="The Broad Institute Genomics Platform"/>
            <consortium name="The Broad Institute Genome Sequencing Center for Infectious Disease"/>
            <person name="Wu L."/>
            <person name="Ma J."/>
        </authorList>
    </citation>
    <scope>NUCLEOTIDE SEQUENCE [LARGE SCALE GENOMIC DNA]</scope>
    <source>
        <strain evidence="9">CGMCC 4.7427</strain>
    </source>
</reference>
<keyword evidence="3 6" id="KW-0285">Flavoprotein</keyword>
<dbReference type="Gene3D" id="1.25.40.80">
    <property type="match status" value="1"/>
</dbReference>
<keyword evidence="9" id="KW-1185">Reference proteome</keyword>
<dbReference type="InterPro" id="IPR006050">
    <property type="entry name" value="DNA_photolyase_N"/>
</dbReference>
<keyword evidence="5 6" id="KW-0157">Chromophore</keyword>
<dbReference type="PRINTS" id="PR00147">
    <property type="entry name" value="DNAPHOTLYASE"/>
</dbReference>
<comment type="similarity">
    <text evidence="6">Belongs to the DNA photolyase family.</text>
</comment>
<comment type="cofactor">
    <cofactor evidence="1">
        <name>(6R)-5,10-methylene-5,6,7,8-tetrahydrofolate</name>
        <dbReference type="ChEBI" id="CHEBI:15636"/>
    </cofactor>
</comment>
<accession>A0ABV9L6K8</accession>
<evidence type="ECO:0000256" key="5">
    <source>
        <dbReference type="ARBA" id="ARBA00022991"/>
    </source>
</evidence>
<sequence length="494" mass="58807">MSNSKPHITVHWFKRDLRLQDNENLWQALQHSEPVILLYIFEPSLLDDEHYSERHFNFIKESLRDLQSRLENYDTKILVVQGEVIPVFKKLQQHYTIKRVYSHVETGIRKTYDRDIAFKVYQQSQDIRWIQFINNGVRRSLSNRVGWVQGWEWWMTEPQRIFVPQSGDLVTKKEVEVFEQYFDCVSLQTPENTAFQKGGTTMGLRYYDSFLRDRIKNYNAHISKPLLARKSCSRLSPYIAWGNLSVREVWQRAKKLRQASPYKRQIDGFTSRLRWSAHFIQKFEMEDTMEFVSVNRGFHSLKKVSNPVYAKAWQEGKTGYPLVDACMRCLVETGYLNFRMRALTLSFFTHNLWQPWQDASAFLARQFLDFEPGIHYPQIQMQAGETGINMLRIYNPVKNSYEHDPEGEFIKTWIPELREVPLSYIHEPWTMSLLEQQFCNTTIGKDYPAPIVNIKETQKYATDTMWKYKERPAVKQDAVRILKRHTLVDRQVWD</sequence>
<keyword evidence="4 6" id="KW-0274">FAD</keyword>
<dbReference type="PROSITE" id="PS51645">
    <property type="entry name" value="PHR_CRY_ALPHA_BETA"/>
    <property type="match status" value="1"/>
</dbReference>
<name>A0ABV9L6K8_9FLAO</name>
<gene>
    <name evidence="8" type="ORF">ACFO5T_01120</name>
</gene>
<dbReference type="SUPFAM" id="SSF48173">
    <property type="entry name" value="Cryptochrome/photolyase FAD-binding domain"/>
    <property type="match status" value="1"/>
</dbReference>
<dbReference type="Pfam" id="PF03441">
    <property type="entry name" value="FAD_binding_7"/>
    <property type="match status" value="1"/>
</dbReference>
<dbReference type="RefSeq" id="WP_380031330.1">
    <property type="nucleotide sequence ID" value="NZ_JBHSHB010000007.1"/>
</dbReference>
<evidence type="ECO:0000313" key="9">
    <source>
        <dbReference type="Proteomes" id="UP001595878"/>
    </source>
</evidence>
<evidence type="ECO:0000259" key="7">
    <source>
        <dbReference type="PROSITE" id="PS51645"/>
    </source>
</evidence>
<evidence type="ECO:0000256" key="2">
    <source>
        <dbReference type="ARBA" id="ARBA00001974"/>
    </source>
</evidence>
<evidence type="ECO:0000313" key="8">
    <source>
        <dbReference type="EMBL" id="MFC4689017.1"/>
    </source>
</evidence>
<dbReference type="EMBL" id="JBHSHB010000007">
    <property type="protein sequence ID" value="MFC4689017.1"/>
    <property type="molecule type" value="Genomic_DNA"/>
</dbReference>
<dbReference type="InterPro" id="IPR018394">
    <property type="entry name" value="DNA_photolyase_1_CS_C"/>
</dbReference>
<dbReference type="Gene3D" id="1.10.579.10">
    <property type="entry name" value="DNA Cyclobutane Dipyrimidine Photolyase, subunit A, domain 3"/>
    <property type="match status" value="1"/>
</dbReference>
<dbReference type="InterPro" id="IPR036134">
    <property type="entry name" value="Crypto/Photolyase_FAD-like_sf"/>
</dbReference>
<dbReference type="Gene3D" id="3.40.50.620">
    <property type="entry name" value="HUPs"/>
    <property type="match status" value="1"/>
</dbReference>
<dbReference type="InterPro" id="IPR014729">
    <property type="entry name" value="Rossmann-like_a/b/a_fold"/>
</dbReference>
<dbReference type="Pfam" id="PF00875">
    <property type="entry name" value="DNA_photolyase"/>
    <property type="match status" value="1"/>
</dbReference>
<dbReference type="InterPro" id="IPR036155">
    <property type="entry name" value="Crypto/Photolyase_N_sf"/>
</dbReference>
<evidence type="ECO:0000256" key="6">
    <source>
        <dbReference type="RuleBase" id="RU004182"/>
    </source>
</evidence>
<comment type="caution">
    <text evidence="8">The sequence shown here is derived from an EMBL/GenBank/DDBJ whole genome shotgun (WGS) entry which is preliminary data.</text>
</comment>
<dbReference type="PANTHER" id="PTHR11455">
    <property type="entry name" value="CRYPTOCHROME"/>
    <property type="match status" value="1"/>
</dbReference>
<organism evidence="8 9">
    <name type="scientific">Dokdonia genika</name>
    <dbReference type="NCBI Taxonomy" id="308113"/>
    <lineage>
        <taxon>Bacteria</taxon>
        <taxon>Pseudomonadati</taxon>
        <taxon>Bacteroidota</taxon>
        <taxon>Flavobacteriia</taxon>
        <taxon>Flavobacteriales</taxon>
        <taxon>Flavobacteriaceae</taxon>
        <taxon>Dokdonia</taxon>
    </lineage>
</organism>
<dbReference type="Proteomes" id="UP001595878">
    <property type="component" value="Unassembled WGS sequence"/>
</dbReference>
<dbReference type="SUPFAM" id="SSF52425">
    <property type="entry name" value="Cryptochrome/photolyase, N-terminal domain"/>
    <property type="match status" value="1"/>
</dbReference>
<dbReference type="PROSITE" id="PS00394">
    <property type="entry name" value="DNA_PHOTOLYASES_1_1"/>
    <property type="match status" value="1"/>
</dbReference>
<comment type="cofactor">
    <cofactor evidence="2">
        <name>FAD</name>
        <dbReference type="ChEBI" id="CHEBI:57692"/>
    </cofactor>
</comment>
<proteinExistence type="inferred from homology"/>